<sequence>MENLWIYVLLIFIFIVRAITKSAQKQIDAHKKIDQDETYIPAEEGEHPVNRPLTWEDLFPSEPKQQVPVRPVVVKAEKEEKKIKLTNIESPSQPEVTKKVSEIVKKETVIPDEVYDIPNYSDLLPYGSDELRKAIIASEILARKF</sequence>
<reference evidence="1 2" key="1">
    <citation type="journal article" date="2018" name="Nat. Biotechnol.">
        <title>A standardized bacterial taxonomy based on genome phylogeny substantially revises the tree of life.</title>
        <authorList>
            <person name="Parks D.H."/>
            <person name="Chuvochina M."/>
            <person name="Waite D.W."/>
            <person name="Rinke C."/>
            <person name="Skarshewski A."/>
            <person name="Chaumeil P.A."/>
            <person name="Hugenholtz P."/>
        </authorList>
    </citation>
    <scope>NUCLEOTIDE SEQUENCE [LARGE SCALE GENOMIC DNA]</scope>
    <source>
        <strain evidence="1">UBA11482</strain>
    </source>
</reference>
<organism evidence="1 2">
    <name type="scientific">Coprobacter fastidiosus</name>
    <dbReference type="NCBI Taxonomy" id="1099853"/>
    <lineage>
        <taxon>Bacteria</taxon>
        <taxon>Pseudomonadati</taxon>
        <taxon>Bacteroidota</taxon>
        <taxon>Bacteroidia</taxon>
        <taxon>Bacteroidales</taxon>
        <taxon>Barnesiellaceae</taxon>
        <taxon>Coprobacter</taxon>
    </lineage>
</organism>
<proteinExistence type="predicted"/>
<dbReference type="RefSeq" id="WP_009318335.1">
    <property type="nucleotide sequence ID" value="NZ_CABKQP010000003.1"/>
</dbReference>
<name>A0A354M0A8_9BACT</name>
<protein>
    <submittedName>
        <fullName evidence="1">Uncharacterized protein</fullName>
    </submittedName>
</protein>
<dbReference type="EMBL" id="DNWC01000043">
    <property type="protein sequence ID" value="HBJ07947.1"/>
    <property type="molecule type" value="Genomic_DNA"/>
</dbReference>
<accession>A0A354M0A8</accession>
<gene>
    <name evidence="1" type="ORF">DDY73_02980</name>
</gene>
<dbReference type="AlphaFoldDB" id="A0A354M0A8"/>
<dbReference type="Proteomes" id="UP000262954">
    <property type="component" value="Unassembled WGS sequence"/>
</dbReference>
<comment type="caution">
    <text evidence="1">The sequence shown here is derived from an EMBL/GenBank/DDBJ whole genome shotgun (WGS) entry which is preliminary data.</text>
</comment>
<evidence type="ECO:0000313" key="2">
    <source>
        <dbReference type="Proteomes" id="UP000262954"/>
    </source>
</evidence>
<evidence type="ECO:0000313" key="1">
    <source>
        <dbReference type="EMBL" id="HBJ07947.1"/>
    </source>
</evidence>